<keyword evidence="3" id="KW-1185">Reference proteome</keyword>
<sequence>MSPAAFASGRLASARTVVVTLASTVGRKLLAISNTRLDQLFVPKGNRLSALSVSRAGAADGVNGKTPQAGAVAAAAAPPRAYPTPGAPAPTANPAVLEAEAAPKRDRAADWAAVGLVLLFVAMGVGILAPVVRGLRERKTLLPMHNEDYHPTPC</sequence>
<dbReference type="Proteomes" id="UP000218209">
    <property type="component" value="Unassembled WGS sequence"/>
</dbReference>
<keyword evidence="1" id="KW-0812">Transmembrane</keyword>
<reference evidence="2 3" key="1">
    <citation type="submission" date="2017-03" db="EMBL/GenBank/DDBJ databases">
        <title>WGS assembly of Porphyra umbilicalis.</title>
        <authorList>
            <person name="Brawley S.H."/>
            <person name="Blouin N.A."/>
            <person name="Ficko-Blean E."/>
            <person name="Wheeler G.L."/>
            <person name="Lohr M."/>
            <person name="Goodson H.V."/>
            <person name="Jenkins J.W."/>
            <person name="Blaby-Haas C.E."/>
            <person name="Helliwell K.E."/>
            <person name="Chan C."/>
            <person name="Marriage T."/>
            <person name="Bhattacharya D."/>
            <person name="Klein A.S."/>
            <person name="Badis Y."/>
            <person name="Brodie J."/>
            <person name="Cao Y."/>
            <person name="Collen J."/>
            <person name="Dittami S.M."/>
            <person name="Gachon C.M."/>
            <person name="Green B.R."/>
            <person name="Karpowicz S."/>
            <person name="Kim J.W."/>
            <person name="Kudahl U."/>
            <person name="Lin S."/>
            <person name="Michel G."/>
            <person name="Mittag M."/>
            <person name="Olson B.J."/>
            <person name="Pangilinan J."/>
            <person name="Peng Y."/>
            <person name="Qiu H."/>
            <person name="Shu S."/>
            <person name="Singer J.T."/>
            <person name="Smith A.G."/>
            <person name="Sprecher B.N."/>
            <person name="Wagner V."/>
            <person name="Wang W."/>
            <person name="Wang Z.-Y."/>
            <person name="Yan J."/>
            <person name="Yarish C."/>
            <person name="Zoeuner-Riek S."/>
            <person name="Zhuang Y."/>
            <person name="Zou Y."/>
            <person name="Lindquist E.A."/>
            <person name="Grimwood J."/>
            <person name="Barry K."/>
            <person name="Rokhsar D.S."/>
            <person name="Schmutz J."/>
            <person name="Stiller J.W."/>
            <person name="Grossman A.R."/>
            <person name="Prochnik S.E."/>
        </authorList>
    </citation>
    <scope>NUCLEOTIDE SEQUENCE [LARGE SCALE GENOMIC DNA]</scope>
    <source>
        <strain evidence="2">4086291</strain>
    </source>
</reference>
<gene>
    <name evidence="2" type="ORF">BU14_0074s0009</name>
</gene>
<organism evidence="2 3">
    <name type="scientific">Porphyra umbilicalis</name>
    <name type="common">Purple laver</name>
    <name type="synonym">Red alga</name>
    <dbReference type="NCBI Taxonomy" id="2786"/>
    <lineage>
        <taxon>Eukaryota</taxon>
        <taxon>Rhodophyta</taxon>
        <taxon>Bangiophyceae</taxon>
        <taxon>Bangiales</taxon>
        <taxon>Bangiaceae</taxon>
        <taxon>Porphyra</taxon>
    </lineage>
</organism>
<evidence type="ECO:0000313" key="2">
    <source>
        <dbReference type="EMBL" id="OSX79578.1"/>
    </source>
</evidence>
<proteinExistence type="predicted"/>
<keyword evidence="1" id="KW-1133">Transmembrane helix</keyword>
<evidence type="ECO:0000313" key="3">
    <source>
        <dbReference type="Proteomes" id="UP000218209"/>
    </source>
</evidence>
<feature type="transmembrane region" description="Helical" evidence="1">
    <location>
        <begin position="111"/>
        <end position="132"/>
    </location>
</feature>
<name>A0A1X6PFF8_PORUM</name>
<dbReference type="EMBL" id="KV918788">
    <property type="protein sequence ID" value="OSX79578.1"/>
    <property type="molecule type" value="Genomic_DNA"/>
</dbReference>
<keyword evidence="1" id="KW-0472">Membrane</keyword>
<accession>A0A1X6PFF8</accession>
<dbReference type="AlphaFoldDB" id="A0A1X6PFF8"/>
<protein>
    <submittedName>
        <fullName evidence="2">Uncharacterized protein</fullName>
    </submittedName>
</protein>
<evidence type="ECO:0000256" key="1">
    <source>
        <dbReference type="SAM" id="Phobius"/>
    </source>
</evidence>